<organism evidence="1">
    <name type="scientific">Bifidobacterium breve</name>
    <dbReference type="NCBI Taxonomy" id="1685"/>
    <lineage>
        <taxon>Bacteria</taxon>
        <taxon>Bacillati</taxon>
        <taxon>Actinomycetota</taxon>
        <taxon>Actinomycetes</taxon>
        <taxon>Bifidobacteriales</taxon>
        <taxon>Bifidobacteriaceae</taxon>
        <taxon>Bifidobacterium</taxon>
    </lineage>
</organism>
<dbReference type="AlphaFoldDB" id="A0A0A0UVG2"/>
<reference evidence="1" key="1">
    <citation type="journal article" date="2015" name="Appl. Environ. Microbiol.">
        <title>Discovery of a conjugative megaplasmid in Bifidobacterium breve.</title>
        <authorList>
            <person name="Bottacini F."/>
            <person name="O'Connell Motherway M."/>
            <person name="Casey E."/>
            <person name="McDonnell B."/>
            <person name="Mahony J."/>
            <person name="Ventura M."/>
            <person name="van Sinderen D."/>
        </authorList>
    </citation>
    <scope>NUCLEOTIDE SEQUENCE</scope>
    <source>
        <strain evidence="1">JCM 7017</strain>
        <plasmid evidence="1">megaplasmid pMP7017</plasmid>
    </source>
</reference>
<sequence length="93" mass="10137">MNEEEYEELARWLPCHPGRWVAWPEPFGTRAAALMAFVCARLGFGVPWLPSGLHVVSASGGLVAAFSLAAADIRDDIRRLGRSIDAAGRSEKK</sequence>
<keyword evidence="1" id="KW-0614">Plasmid</keyword>
<evidence type="ECO:0000313" key="1">
    <source>
        <dbReference type="EMBL" id="AIW55258.1"/>
    </source>
</evidence>
<geneLocation type="plasmid" evidence="1">
    <name>megaplasmid pMP7017</name>
</geneLocation>
<proteinExistence type="predicted"/>
<dbReference type="EMBL" id="KM406416">
    <property type="protein sequence ID" value="AIW55258.1"/>
    <property type="molecule type" value="Genomic_DNA"/>
</dbReference>
<dbReference type="RefSeq" id="WP_052791147.1">
    <property type="nucleotide sequence ID" value="NZ_JBHDYT010000003.1"/>
</dbReference>
<protein>
    <submittedName>
        <fullName evidence="1">Uncharacterized protein</fullName>
    </submittedName>
</protein>
<accession>A0A0A0UVG2</accession>
<gene>
    <name evidence="1" type="ORF">B7017_p0209</name>
</gene>
<name>A0A0A0UVG2_BIFBR</name>